<proteinExistence type="predicted"/>
<gene>
    <name evidence="3" type="ORF">C7410_12941</name>
</gene>
<keyword evidence="1" id="KW-0812">Transmembrane</keyword>
<dbReference type="PANTHER" id="PTHR12526:SF638">
    <property type="entry name" value="SPORE COAT PROTEIN SA"/>
    <property type="match status" value="1"/>
</dbReference>
<organism evidence="3 4">
    <name type="scientific">Paraburkholderia silvatlantica</name>
    <dbReference type="NCBI Taxonomy" id="321895"/>
    <lineage>
        <taxon>Bacteria</taxon>
        <taxon>Pseudomonadati</taxon>
        <taxon>Pseudomonadota</taxon>
        <taxon>Betaproteobacteria</taxon>
        <taxon>Burkholderiales</taxon>
        <taxon>Burkholderiaceae</taxon>
        <taxon>Paraburkholderia</taxon>
    </lineage>
</organism>
<dbReference type="Gene3D" id="3.40.50.2000">
    <property type="entry name" value="Glycogen Phosphorylase B"/>
    <property type="match status" value="2"/>
</dbReference>
<feature type="transmembrane region" description="Helical" evidence="1">
    <location>
        <begin position="151"/>
        <end position="172"/>
    </location>
</feature>
<dbReference type="Proteomes" id="UP000247772">
    <property type="component" value="Unassembled WGS sequence"/>
</dbReference>
<dbReference type="SUPFAM" id="SSF53756">
    <property type="entry name" value="UDP-Glycosyltransferase/glycogen phosphorylase"/>
    <property type="match status" value="1"/>
</dbReference>
<dbReference type="GO" id="GO:0016757">
    <property type="term" value="F:glycosyltransferase activity"/>
    <property type="evidence" value="ECO:0007669"/>
    <property type="project" value="TreeGrafter"/>
</dbReference>
<evidence type="ECO:0000313" key="3">
    <source>
        <dbReference type="EMBL" id="PYE16600.1"/>
    </source>
</evidence>
<comment type="caution">
    <text evidence="3">The sequence shown here is derived from an EMBL/GenBank/DDBJ whole genome shotgun (WGS) entry which is preliminary data.</text>
</comment>
<accession>A0A2V4T1M8</accession>
<dbReference type="Pfam" id="PF13692">
    <property type="entry name" value="Glyco_trans_1_4"/>
    <property type="match status" value="1"/>
</dbReference>
<keyword evidence="1" id="KW-0472">Membrane</keyword>
<evidence type="ECO:0000256" key="1">
    <source>
        <dbReference type="SAM" id="Phobius"/>
    </source>
</evidence>
<name>A0A2V4T1M8_9BURK</name>
<dbReference type="PANTHER" id="PTHR12526">
    <property type="entry name" value="GLYCOSYLTRANSFERASE"/>
    <property type="match status" value="1"/>
</dbReference>
<sequence>MREGCRLKCCFLRGYVTLARLARTARIPPCTQIIPLVNSRAINSTRQAARTRRLHVALVCNTAWAIYTYRQGFLRALNAAGAQVTVIAPRDRTFEPLTAMGCNCIDLHVASKGTNPLDDLRTLLVLFKHYRALKPDVVFHYTIKPNIYGSVAAWLACVPSVAVTTGLGYVFIQKSRAAWVAKRLYRFAFRFPREVWFLNRDDEAAFKDQNLLAHPERARLLHGEGVDLEDFPFTPLPARAEFAFVLIGRLLWDKGVGEYVEAARQLRARYPHARFQLLGPVGVDNPSAISRDEVAAWEREGIIEYLGETADVRPYITDADCIVLPSYREGVPRTLMEASAMGRPIVATNVPGCREVVADGVNGLLCEARDADSLAASLARMLDLDQAVRAAMAERGRKKIEKEFDERVVVQRYRELIREITGSTF</sequence>
<dbReference type="EMBL" id="QJSQ01000029">
    <property type="protein sequence ID" value="PYE16600.1"/>
    <property type="molecule type" value="Genomic_DNA"/>
</dbReference>
<keyword evidence="3" id="KW-0808">Transferase</keyword>
<keyword evidence="1" id="KW-1133">Transmembrane helix</keyword>
<dbReference type="AlphaFoldDB" id="A0A2V4T1M8"/>
<dbReference type="InterPro" id="IPR028098">
    <property type="entry name" value="Glyco_trans_4-like_N"/>
</dbReference>
<reference evidence="3 4" key="1">
    <citation type="submission" date="2018-06" db="EMBL/GenBank/DDBJ databases">
        <title>Genomic Encyclopedia of Type Strains, Phase IV (KMG-V): Genome sequencing to study the core and pangenomes of soil and plant-associated prokaryotes.</title>
        <authorList>
            <person name="Whitman W."/>
        </authorList>
    </citation>
    <scope>NUCLEOTIDE SEQUENCE [LARGE SCALE GENOMIC DNA]</scope>
    <source>
        <strain evidence="3 4">SRCL-318</strain>
    </source>
</reference>
<evidence type="ECO:0000259" key="2">
    <source>
        <dbReference type="Pfam" id="PF13579"/>
    </source>
</evidence>
<protein>
    <submittedName>
        <fullName evidence="3">Glycosyltransferase involved in cell wall biosynthesis</fullName>
    </submittedName>
</protein>
<evidence type="ECO:0000313" key="4">
    <source>
        <dbReference type="Proteomes" id="UP000247772"/>
    </source>
</evidence>
<dbReference type="Pfam" id="PF13579">
    <property type="entry name" value="Glyco_trans_4_4"/>
    <property type="match status" value="1"/>
</dbReference>
<feature type="domain" description="Glycosyltransferase subfamily 4-like N-terminal" evidence="2">
    <location>
        <begin position="68"/>
        <end position="219"/>
    </location>
</feature>
<dbReference type="CDD" id="cd03808">
    <property type="entry name" value="GT4_CapM-like"/>
    <property type="match status" value="1"/>
</dbReference>